<evidence type="ECO:0000313" key="1">
    <source>
        <dbReference type="EMBL" id="EAZ90332.1"/>
    </source>
</evidence>
<dbReference type="RefSeq" id="WP_008276533.1">
    <property type="nucleotide sequence ID" value="NZ_AAXW01000026.1"/>
</dbReference>
<protein>
    <recommendedName>
        <fullName evidence="3">GTPase</fullName>
    </recommendedName>
</protein>
<keyword evidence="2" id="KW-1185">Reference proteome</keyword>
<evidence type="ECO:0008006" key="3">
    <source>
        <dbReference type="Google" id="ProtNLM"/>
    </source>
</evidence>
<proteinExistence type="predicted"/>
<dbReference type="EMBL" id="AAXW01000026">
    <property type="protein sequence ID" value="EAZ90332.1"/>
    <property type="molecule type" value="Genomic_DNA"/>
</dbReference>
<sequence>MKIIFVYNANSGFINTVLDIGHKIISPETYNCNLCNITYGILKEKEEWKTFRESSDHELKFLHKDEFEKKYKQVREYPTILMSNKNNEFHELINKEQLNKLKSVEELINKLQNSIK</sequence>
<accession>A3IT28</accession>
<comment type="caution">
    <text evidence="1">The sequence shown here is derived from an EMBL/GenBank/DDBJ whole genome shotgun (WGS) entry which is preliminary data.</text>
</comment>
<gene>
    <name evidence="1" type="ORF">CY0110_04678</name>
</gene>
<dbReference type="AlphaFoldDB" id="A3IT28"/>
<dbReference type="OrthoDB" id="572467at2"/>
<evidence type="ECO:0000313" key="2">
    <source>
        <dbReference type="Proteomes" id="UP000003781"/>
    </source>
</evidence>
<dbReference type="eggNOG" id="ENOG5032YEY">
    <property type="taxonomic scope" value="Bacteria"/>
</dbReference>
<dbReference type="Proteomes" id="UP000003781">
    <property type="component" value="Unassembled WGS sequence"/>
</dbReference>
<organism evidence="1 2">
    <name type="scientific">Crocosphaera chwakensis CCY0110</name>
    <dbReference type="NCBI Taxonomy" id="391612"/>
    <lineage>
        <taxon>Bacteria</taxon>
        <taxon>Bacillati</taxon>
        <taxon>Cyanobacteriota</taxon>
        <taxon>Cyanophyceae</taxon>
        <taxon>Oscillatoriophycideae</taxon>
        <taxon>Chroococcales</taxon>
        <taxon>Aphanothecaceae</taxon>
        <taxon>Crocosphaera</taxon>
        <taxon>Crocosphaera chwakensis</taxon>
    </lineage>
</organism>
<name>A3IT28_9CHRO</name>
<reference evidence="1 2" key="1">
    <citation type="submission" date="2007-03" db="EMBL/GenBank/DDBJ databases">
        <authorList>
            <person name="Stal L."/>
            <person name="Ferriera S."/>
            <person name="Johnson J."/>
            <person name="Kravitz S."/>
            <person name="Beeson K."/>
            <person name="Sutton G."/>
            <person name="Rogers Y.-H."/>
            <person name="Friedman R."/>
            <person name="Frazier M."/>
            <person name="Venter J.C."/>
        </authorList>
    </citation>
    <scope>NUCLEOTIDE SEQUENCE [LARGE SCALE GENOMIC DNA]</scope>
    <source>
        <strain evidence="1 2">CCY0110</strain>
    </source>
</reference>